<sequence length="122" mass="12911">MLGSSGGLPEYWNIHKDSDGKDISTTSPIDSLSTPVSSVSTAIGAQNQQSSLAPLRSDDGSESSPSKRTVSPDSFISSRLIDNSQIEAIQNTPPSSPPAILLTPHPACPQPRNRILRIVFDA</sequence>
<keyword evidence="3" id="KW-1185">Reference proteome</keyword>
<accession>A0AAN7ZAH3</accession>
<protein>
    <submittedName>
        <fullName evidence="2">Uncharacterized protein</fullName>
    </submittedName>
</protein>
<feature type="compositionally biased region" description="Polar residues" evidence="1">
    <location>
        <begin position="62"/>
        <end position="93"/>
    </location>
</feature>
<feature type="compositionally biased region" description="Polar residues" evidence="1">
    <location>
        <begin position="23"/>
        <end position="52"/>
    </location>
</feature>
<dbReference type="AlphaFoldDB" id="A0AAN7ZAH3"/>
<dbReference type="Proteomes" id="UP001305414">
    <property type="component" value="Unassembled WGS sequence"/>
</dbReference>
<dbReference type="EMBL" id="JAWHQM010000020">
    <property type="protein sequence ID" value="KAK5631643.1"/>
    <property type="molecule type" value="Genomic_DNA"/>
</dbReference>
<name>A0AAN7ZAH3_9PEZI</name>
<feature type="compositionally biased region" description="Basic and acidic residues" evidence="1">
    <location>
        <begin position="13"/>
        <end position="22"/>
    </location>
</feature>
<reference evidence="2 3" key="1">
    <citation type="submission" date="2023-10" db="EMBL/GenBank/DDBJ databases">
        <title>Draft genome sequence of Xylaria bambusicola isolate GMP-LS, the root and basal stem rot pathogen of sugarcane in Indonesia.</title>
        <authorList>
            <person name="Selvaraj P."/>
            <person name="Muralishankar V."/>
            <person name="Muruganantham S."/>
            <person name="Sp S."/>
            <person name="Haryani S."/>
            <person name="Lau K.J.X."/>
            <person name="Naqvi N.I."/>
        </authorList>
    </citation>
    <scope>NUCLEOTIDE SEQUENCE [LARGE SCALE GENOMIC DNA]</scope>
    <source>
        <strain evidence="2">GMP-LS</strain>
    </source>
</reference>
<gene>
    <name evidence="2" type="ORF">RRF57_007357</name>
</gene>
<proteinExistence type="predicted"/>
<comment type="caution">
    <text evidence="2">The sequence shown here is derived from an EMBL/GenBank/DDBJ whole genome shotgun (WGS) entry which is preliminary data.</text>
</comment>
<evidence type="ECO:0000313" key="3">
    <source>
        <dbReference type="Proteomes" id="UP001305414"/>
    </source>
</evidence>
<organism evidence="2 3">
    <name type="scientific">Xylaria bambusicola</name>
    <dbReference type="NCBI Taxonomy" id="326684"/>
    <lineage>
        <taxon>Eukaryota</taxon>
        <taxon>Fungi</taxon>
        <taxon>Dikarya</taxon>
        <taxon>Ascomycota</taxon>
        <taxon>Pezizomycotina</taxon>
        <taxon>Sordariomycetes</taxon>
        <taxon>Xylariomycetidae</taxon>
        <taxon>Xylariales</taxon>
        <taxon>Xylariaceae</taxon>
        <taxon>Xylaria</taxon>
    </lineage>
</organism>
<evidence type="ECO:0000256" key="1">
    <source>
        <dbReference type="SAM" id="MobiDB-lite"/>
    </source>
</evidence>
<feature type="region of interest" description="Disordered" evidence="1">
    <location>
        <begin position="1"/>
        <end position="107"/>
    </location>
</feature>
<evidence type="ECO:0000313" key="2">
    <source>
        <dbReference type="EMBL" id="KAK5631643.1"/>
    </source>
</evidence>